<keyword evidence="5 8" id="KW-1133">Transmembrane helix</keyword>
<organism evidence="10 11">
    <name type="scientific">Linum tenue</name>
    <dbReference type="NCBI Taxonomy" id="586396"/>
    <lineage>
        <taxon>Eukaryota</taxon>
        <taxon>Viridiplantae</taxon>
        <taxon>Streptophyta</taxon>
        <taxon>Embryophyta</taxon>
        <taxon>Tracheophyta</taxon>
        <taxon>Spermatophyta</taxon>
        <taxon>Magnoliopsida</taxon>
        <taxon>eudicotyledons</taxon>
        <taxon>Gunneridae</taxon>
        <taxon>Pentapetalae</taxon>
        <taxon>rosids</taxon>
        <taxon>fabids</taxon>
        <taxon>Malpighiales</taxon>
        <taxon>Linaceae</taxon>
        <taxon>Linum</taxon>
    </lineage>
</organism>
<name>A0AAV0M0R4_9ROSI</name>
<keyword evidence="6 8" id="KW-0472">Membrane</keyword>
<feature type="compositionally biased region" description="Basic and acidic residues" evidence="7">
    <location>
        <begin position="1"/>
        <end position="15"/>
    </location>
</feature>
<feature type="transmembrane region" description="Helical" evidence="8">
    <location>
        <begin position="357"/>
        <end position="378"/>
    </location>
</feature>
<feature type="compositionally biased region" description="Acidic residues" evidence="7">
    <location>
        <begin position="62"/>
        <end position="75"/>
    </location>
</feature>
<keyword evidence="11" id="KW-1185">Reference proteome</keyword>
<keyword evidence="2" id="KW-0813">Transport</keyword>
<feature type="transmembrane region" description="Helical" evidence="8">
    <location>
        <begin position="390"/>
        <end position="414"/>
    </location>
</feature>
<feature type="transmembrane region" description="Helical" evidence="8">
    <location>
        <begin position="434"/>
        <end position="454"/>
    </location>
</feature>
<feature type="domain" description="Amino acid transporter transmembrane" evidence="9">
    <location>
        <begin position="171"/>
        <end position="576"/>
    </location>
</feature>
<feature type="region of interest" description="Disordered" evidence="7">
    <location>
        <begin position="1"/>
        <end position="87"/>
    </location>
</feature>
<keyword evidence="3 8" id="KW-0812">Transmembrane</keyword>
<dbReference type="InterPro" id="IPR013057">
    <property type="entry name" value="AA_transpt_TM"/>
</dbReference>
<evidence type="ECO:0000256" key="6">
    <source>
        <dbReference type="ARBA" id="ARBA00023136"/>
    </source>
</evidence>
<dbReference type="AlphaFoldDB" id="A0AAV0M0R4"/>
<evidence type="ECO:0000256" key="2">
    <source>
        <dbReference type="ARBA" id="ARBA00022448"/>
    </source>
</evidence>
<evidence type="ECO:0000256" key="7">
    <source>
        <dbReference type="SAM" id="MobiDB-lite"/>
    </source>
</evidence>
<dbReference type="GO" id="GO:0005774">
    <property type="term" value="C:vacuolar membrane"/>
    <property type="evidence" value="ECO:0007669"/>
    <property type="project" value="TreeGrafter"/>
</dbReference>
<feature type="transmembrane region" description="Helical" evidence="8">
    <location>
        <begin position="288"/>
        <end position="309"/>
    </location>
</feature>
<feature type="transmembrane region" description="Helical" evidence="8">
    <location>
        <begin position="316"/>
        <end position="337"/>
    </location>
</feature>
<evidence type="ECO:0000259" key="9">
    <source>
        <dbReference type="Pfam" id="PF01490"/>
    </source>
</evidence>
<dbReference type="EMBL" id="CAMGYJ010000006">
    <property type="protein sequence ID" value="CAI0439975.1"/>
    <property type="molecule type" value="Genomic_DNA"/>
</dbReference>
<dbReference type="GO" id="GO:0015179">
    <property type="term" value="F:L-amino acid transmembrane transporter activity"/>
    <property type="evidence" value="ECO:0007669"/>
    <property type="project" value="TreeGrafter"/>
</dbReference>
<dbReference type="Proteomes" id="UP001154282">
    <property type="component" value="Unassembled WGS sequence"/>
</dbReference>
<feature type="transmembrane region" description="Helical" evidence="8">
    <location>
        <begin position="494"/>
        <end position="518"/>
    </location>
</feature>
<protein>
    <recommendedName>
        <fullName evidence="9">Amino acid transporter transmembrane domain-containing protein</fullName>
    </recommendedName>
</protein>
<feature type="transmembrane region" description="Helical" evidence="8">
    <location>
        <begin position="202"/>
        <end position="222"/>
    </location>
</feature>
<proteinExistence type="predicted"/>
<comment type="caution">
    <text evidence="10">The sequence shown here is derived from an EMBL/GenBank/DDBJ whole genome shotgun (WGS) entry which is preliminary data.</text>
</comment>
<accession>A0AAV0M0R4</accession>
<feature type="compositionally biased region" description="Low complexity" evidence="7">
    <location>
        <begin position="38"/>
        <end position="52"/>
    </location>
</feature>
<keyword evidence="4" id="KW-0029">Amino-acid transport</keyword>
<comment type="subcellular location">
    <subcellularLocation>
        <location evidence="1">Membrane</location>
        <topology evidence="1">Multi-pass membrane protein</topology>
    </subcellularLocation>
</comment>
<evidence type="ECO:0000256" key="5">
    <source>
        <dbReference type="ARBA" id="ARBA00022989"/>
    </source>
</evidence>
<feature type="transmembrane region" description="Helical" evidence="8">
    <location>
        <begin position="524"/>
        <end position="543"/>
    </location>
</feature>
<evidence type="ECO:0000256" key="4">
    <source>
        <dbReference type="ARBA" id="ARBA00022970"/>
    </source>
</evidence>
<dbReference type="Pfam" id="PF01490">
    <property type="entry name" value="Aa_trans"/>
    <property type="match status" value="1"/>
</dbReference>
<evidence type="ECO:0000256" key="3">
    <source>
        <dbReference type="ARBA" id="ARBA00022692"/>
    </source>
</evidence>
<evidence type="ECO:0000313" key="10">
    <source>
        <dbReference type="EMBL" id="CAI0439975.1"/>
    </source>
</evidence>
<gene>
    <name evidence="10" type="ORF">LITE_LOCUS26344</name>
</gene>
<reference evidence="10" key="1">
    <citation type="submission" date="2022-08" db="EMBL/GenBank/DDBJ databases">
        <authorList>
            <person name="Gutierrez-Valencia J."/>
        </authorList>
    </citation>
    <scope>NUCLEOTIDE SEQUENCE</scope>
</reference>
<dbReference type="PANTHER" id="PTHR22950">
    <property type="entry name" value="AMINO ACID TRANSPORTER"/>
    <property type="match status" value="1"/>
</dbReference>
<evidence type="ECO:0000256" key="8">
    <source>
        <dbReference type="SAM" id="Phobius"/>
    </source>
</evidence>
<evidence type="ECO:0000256" key="1">
    <source>
        <dbReference type="ARBA" id="ARBA00004141"/>
    </source>
</evidence>
<dbReference type="PANTHER" id="PTHR22950:SF701">
    <property type="entry name" value="AMINO ACID TRANSPORTER AVT1A-LIKE"/>
    <property type="match status" value="1"/>
</dbReference>
<sequence>MAPVNQDKDRDHRPSADFFIEEDDDGDLGRAEAGNDRSGAGTDTTSSSSSSSGGDGGGGSDAEGDDEEKNADDDGGGVGTFTSRQWPQSYRETMDSYSIAMSPSLAFMGPVQQLAPYLSFMSNADTESKAPLIPERDRSYMRRVESDRFSLAQSSFSKASFANTEFQNPHGCSFTQTLFNSLNVMVGIGLLSTPYTVREGGWISLFIVAFFGSVCCYTAYLMKQCFESRDGITTYPDMGEAAFGKFGRLGISILLYTELYSYCVEYITLEGDNLARLFPGVSFDLAGIYLDSTHFFGILTAILVLPTVLLRDLRFISFLSAGGVFATILIIFSLLFVGTAEGVGFHQNGPLVKWNGVPFVIGVCVFNYSGHSVFPNIYQSMANKAEFTKTAIACFSVCALLYGGVAAMGFLMFGGATLSQVTLNMPQDSITSKVAIWTIAVIPLTKYPFCDAFWTRYAGFLFCDSLTENTYSLLMNPLARSIEELLPVNVVSNYWCFILLRAVLVFSTVAAAFLLPFFGLVMSLMGSGLCVLMAVIMPSLCFLRIMGKKATRTHIVLSSAITVVGAVCAIIGTYSSVEKIVQSF</sequence>
<feature type="transmembrane region" description="Helical" evidence="8">
    <location>
        <begin position="555"/>
        <end position="577"/>
    </location>
</feature>
<evidence type="ECO:0000313" key="11">
    <source>
        <dbReference type="Proteomes" id="UP001154282"/>
    </source>
</evidence>